<accession>A0A0S2ZP84</accession>
<dbReference type="RefSeq" id="WP_029492887.1">
    <property type="nucleotide sequence ID" value="NZ_ATKF01000031.1"/>
</dbReference>
<reference evidence="2 3" key="1">
    <citation type="submission" date="2015-11" db="EMBL/GenBank/DDBJ databases">
        <authorList>
            <person name="Zhang Y."/>
            <person name="Guo Z."/>
        </authorList>
    </citation>
    <scope>NUCLEOTIDE SEQUENCE [LARGE SCALE GENOMIC DNA]</scope>
    <source>
        <strain evidence="2 3">ChDC F174</strain>
    </source>
</reference>
<evidence type="ECO:0000313" key="3">
    <source>
        <dbReference type="Proteomes" id="UP000063275"/>
    </source>
</evidence>
<gene>
    <name evidence="2" type="ORF">RN87_09460</name>
</gene>
<dbReference type="KEGG" id="fhw:RN87_09460"/>
<protein>
    <recommendedName>
        <fullName evidence="4">Phophatidylinositol-4-phosphate 5-kinase</fullName>
    </recommendedName>
</protein>
<evidence type="ECO:0000256" key="1">
    <source>
        <dbReference type="SAM" id="SignalP"/>
    </source>
</evidence>
<evidence type="ECO:0000313" key="2">
    <source>
        <dbReference type="EMBL" id="ALQ40747.1"/>
    </source>
</evidence>
<dbReference type="Gene3D" id="3.90.930.1">
    <property type="match status" value="1"/>
</dbReference>
<dbReference type="OrthoDB" id="86315at2"/>
<dbReference type="SUPFAM" id="SSF82185">
    <property type="entry name" value="Histone H3 K4-specific methyltransferase SET7/9 N-terminal domain"/>
    <property type="match status" value="1"/>
</dbReference>
<dbReference type="InterPro" id="IPR011652">
    <property type="entry name" value="MORN_2"/>
</dbReference>
<dbReference type="EMBL" id="CP013331">
    <property type="protein sequence ID" value="ALQ40747.1"/>
    <property type="molecule type" value="Genomic_DNA"/>
</dbReference>
<organism evidence="2">
    <name type="scientific">Fusobacterium hwasookii ChDC F174</name>
    <dbReference type="NCBI Taxonomy" id="1307442"/>
    <lineage>
        <taxon>Bacteria</taxon>
        <taxon>Fusobacteriati</taxon>
        <taxon>Fusobacteriota</taxon>
        <taxon>Fusobacteriia</taxon>
        <taxon>Fusobacteriales</taxon>
        <taxon>Fusobacteriaceae</taxon>
        <taxon>Fusobacterium</taxon>
    </lineage>
</organism>
<dbReference type="Pfam" id="PF07661">
    <property type="entry name" value="MORN_2"/>
    <property type="match status" value="3"/>
</dbReference>
<sequence>MRKFTKFFILAGVLFNFSISNAEIREIESLDQISNEIVGGKTEKKVTKDAKETKEKNVEVAKNSEDVKDIPEESATRTVDKNSIVDIYERKMKDKIAYKEGSNTPFTGVFGVVIDDKIESYEEYKDGLLDGETAYFAKGKQVKLLSEMYTKGKLNGQQKSYYENGKLKSIVYYSNDKINGIESYDRSGNLLHKSLFEGGTGDWKFYWSNGKVSEEGKYKAWRKDGVWKKYREDGSLDTVIKYDNGRLLSEKWQ</sequence>
<feature type="chain" id="PRO_5006608759" description="Phophatidylinositol-4-phosphate 5-kinase" evidence="1">
    <location>
        <begin position="23"/>
        <end position="253"/>
    </location>
</feature>
<dbReference type="Proteomes" id="UP000063275">
    <property type="component" value="Chromosome"/>
</dbReference>
<keyword evidence="1" id="KW-0732">Signal</keyword>
<evidence type="ECO:0008006" key="4">
    <source>
        <dbReference type="Google" id="ProtNLM"/>
    </source>
</evidence>
<feature type="signal peptide" evidence="1">
    <location>
        <begin position="1"/>
        <end position="22"/>
    </location>
</feature>
<dbReference type="AlphaFoldDB" id="A0A0S2ZP84"/>
<proteinExistence type="predicted"/>
<name>A0A0S2ZP84_9FUSO</name>